<gene>
    <name evidence="1" type="ORF">L873DRAFT_1921894</name>
</gene>
<organism evidence="1 2">
    <name type="scientific">Choiromyces venosus 120613-1</name>
    <dbReference type="NCBI Taxonomy" id="1336337"/>
    <lineage>
        <taxon>Eukaryota</taxon>
        <taxon>Fungi</taxon>
        <taxon>Dikarya</taxon>
        <taxon>Ascomycota</taxon>
        <taxon>Pezizomycotina</taxon>
        <taxon>Pezizomycetes</taxon>
        <taxon>Pezizales</taxon>
        <taxon>Tuberaceae</taxon>
        <taxon>Choiromyces</taxon>
    </lineage>
</organism>
<name>A0A3N4K2B0_9PEZI</name>
<evidence type="ECO:0000313" key="1">
    <source>
        <dbReference type="EMBL" id="RPB04736.1"/>
    </source>
</evidence>
<evidence type="ECO:0000313" key="2">
    <source>
        <dbReference type="Proteomes" id="UP000276215"/>
    </source>
</evidence>
<dbReference type="EMBL" id="ML120356">
    <property type="protein sequence ID" value="RPB04736.1"/>
    <property type="molecule type" value="Genomic_DNA"/>
</dbReference>
<protein>
    <submittedName>
        <fullName evidence="1">Uncharacterized protein</fullName>
    </submittedName>
</protein>
<dbReference type="Proteomes" id="UP000276215">
    <property type="component" value="Unassembled WGS sequence"/>
</dbReference>
<proteinExistence type="predicted"/>
<keyword evidence="2" id="KW-1185">Reference proteome</keyword>
<dbReference type="AlphaFoldDB" id="A0A3N4K2B0"/>
<reference evidence="1 2" key="1">
    <citation type="journal article" date="2018" name="Nat. Ecol. Evol.">
        <title>Pezizomycetes genomes reveal the molecular basis of ectomycorrhizal truffle lifestyle.</title>
        <authorList>
            <person name="Murat C."/>
            <person name="Payen T."/>
            <person name="Noel B."/>
            <person name="Kuo A."/>
            <person name="Morin E."/>
            <person name="Chen J."/>
            <person name="Kohler A."/>
            <person name="Krizsan K."/>
            <person name="Balestrini R."/>
            <person name="Da Silva C."/>
            <person name="Montanini B."/>
            <person name="Hainaut M."/>
            <person name="Levati E."/>
            <person name="Barry K.W."/>
            <person name="Belfiori B."/>
            <person name="Cichocki N."/>
            <person name="Clum A."/>
            <person name="Dockter R.B."/>
            <person name="Fauchery L."/>
            <person name="Guy J."/>
            <person name="Iotti M."/>
            <person name="Le Tacon F."/>
            <person name="Lindquist E.A."/>
            <person name="Lipzen A."/>
            <person name="Malagnac F."/>
            <person name="Mello A."/>
            <person name="Molinier V."/>
            <person name="Miyauchi S."/>
            <person name="Poulain J."/>
            <person name="Riccioni C."/>
            <person name="Rubini A."/>
            <person name="Sitrit Y."/>
            <person name="Splivallo R."/>
            <person name="Traeger S."/>
            <person name="Wang M."/>
            <person name="Zifcakova L."/>
            <person name="Wipf D."/>
            <person name="Zambonelli A."/>
            <person name="Paolocci F."/>
            <person name="Nowrousian M."/>
            <person name="Ottonello S."/>
            <person name="Baldrian P."/>
            <person name="Spatafora J.W."/>
            <person name="Henrissat B."/>
            <person name="Nagy L.G."/>
            <person name="Aury J.M."/>
            <person name="Wincker P."/>
            <person name="Grigoriev I.V."/>
            <person name="Bonfante P."/>
            <person name="Martin F.M."/>
        </authorList>
    </citation>
    <scope>NUCLEOTIDE SEQUENCE [LARGE SCALE GENOMIC DNA]</scope>
    <source>
        <strain evidence="1 2">120613-1</strain>
    </source>
</reference>
<dbReference type="OrthoDB" id="2194291at2759"/>
<accession>A0A3N4K2B0</accession>
<sequence>MIKKAGYCLKPDKCSFGNEFAEFLRITVDSHGVQMLQYKVHAICSWPLPLISKDMRSFVSLAGVF</sequence>
<dbReference type="InterPro" id="IPR043502">
    <property type="entry name" value="DNA/RNA_pol_sf"/>
</dbReference>
<dbReference type="SUPFAM" id="SSF56672">
    <property type="entry name" value="DNA/RNA polymerases"/>
    <property type="match status" value="1"/>
</dbReference>